<evidence type="ECO:0000256" key="1">
    <source>
        <dbReference type="ARBA" id="ARBA00022605"/>
    </source>
</evidence>
<comment type="function">
    <text evidence="7">Catalyzes the specific phosphorylation of the 3-hydroxyl group of shikimic acid using ATP as a cosubstrate.</text>
</comment>
<dbReference type="EMBL" id="LGUE01000001">
    <property type="protein sequence ID" value="KON91396.1"/>
    <property type="molecule type" value="Genomic_DNA"/>
</dbReference>
<evidence type="ECO:0000313" key="9">
    <source>
        <dbReference type="Proteomes" id="UP000037405"/>
    </source>
</evidence>
<dbReference type="AlphaFoldDB" id="A0A0M0GPP7"/>
<dbReference type="GO" id="GO:0005829">
    <property type="term" value="C:cytosol"/>
    <property type="evidence" value="ECO:0007669"/>
    <property type="project" value="TreeGrafter"/>
</dbReference>
<evidence type="ECO:0000256" key="5">
    <source>
        <dbReference type="ARBA" id="ARBA00022840"/>
    </source>
</evidence>
<dbReference type="InterPro" id="IPR027417">
    <property type="entry name" value="P-loop_NTPase"/>
</dbReference>
<dbReference type="OrthoDB" id="9800332at2"/>
<sequence length="166" mass="18639">MESIVLIGFMGVGKTTIGHILSEKVGLHVVDMDEYIVEQEGMPVREIFERFGEGHFRDLETGVLSKLLKEACIITTGGGIVERKENRKLLGESGCVIHLSAPFESLWERLEGDPDRPLAQNPRHEVESLFSRRIPLYEEARTHEVDTGGKDEEAVTREILSLLGRN</sequence>
<evidence type="ECO:0000256" key="6">
    <source>
        <dbReference type="ARBA" id="ARBA00023141"/>
    </source>
</evidence>
<name>A0A0M0GPP7_9BACI</name>
<comment type="caution">
    <text evidence="8">The sequence shown here is derived from an EMBL/GenBank/DDBJ whole genome shotgun (WGS) entry which is preliminary data.</text>
</comment>
<protein>
    <recommendedName>
        <fullName evidence="7">Shikimate kinase</fullName>
        <shortName evidence="7">SK</shortName>
        <ecNumber evidence="7">2.7.1.71</ecNumber>
    </recommendedName>
</protein>
<reference evidence="9" key="1">
    <citation type="submission" date="2015-07" db="EMBL/GenBank/DDBJ databases">
        <title>Fjat-14235 jcm11544.</title>
        <authorList>
            <person name="Liu B."/>
            <person name="Wang J."/>
            <person name="Zhu Y."/>
            <person name="Liu G."/>
            <person name="Chen Q."/>
            <person name="Chen Z."/>
            <person name="Lan J."/>
            <person name="Che J."/>
            <person name="Ge C."/>
            <person name="Shi H."/>
            <person name="Pan Z."/>
            <person name="Liu X."/>
        </authorList>
    </citation>
    <scope>NUCLEOTIDE SEQUENCE [LARGE SCALE GENOMIC DNA]</scope>
    <source>
        <strain evidence="9">JCM 11544</strain>
    </source>
</reference>
<accession>A0A0M0GPP7</accession>
<comment type="pathway">
    <text evidence="7">Metabolic intermediate biosynthesis; chorismate biosynthesis; chorismate from D-erythrose 4-phosphate and phosphoenolpyruvate: step 5/7.</text>
</comment>
<keyword evidence="9" id="KW-1185">Reference proteome</keyword>
<keyword evidence="3 7" id="KW-0547">Nucleotide-binding</keyword>
<dbReference type="GO" id="GO:0009073">
    <property type="term" value="P:aromatic amino acid family biosynthetic process"/>
    <property type="evidence" value="ECO:0007669"/>
    <property type="project" value="UniProtKB-KW"/>
</dbReference>
<dbReference type="PRINTS" id="PR01100">
    <property type="entry name" value="SHIKIMTKNASE"/>
</dbReference>
<feature type="binding site" evidence="7">
    <location>
        <position position="57"/>
    </location>
    <ligand>
        <name>substrate</name>
    </ligand>
</feature>
<evidence type="ECO:0000256" key="4">
    <source>
        <dbReference type="ARBA" id="ARBA00022777"/>
    </source>
</evidence>
<evidence type="ECO:0000256" key="7">
    <source>
        <dbReference type="HAMAP-Rule" id="MF_00109"/>
    </source>
</evidence>
<keyword evidence="6 7" id="KW-0057">Aromatic amino acid biosynthesis</keyword>
<comment type="cofactor">
    <cofactor evidence="7">
        <name>Mg(2+)</name>
        <dbReference type="ChEBI" id="CHEBI:18420"/>
    </cofactor>
    <text evidence="7">Binds 1 Mg(2+) ion per subunit.</text>
</comment>
<dbReference type="GO" id="GO:0009423">
    <property type="term" value="P:chorismate biosynthetic process"/>
    <property type="evidence" value="ECO:0007669"/>
    <property type="project" value="UniProtKB-UniRule"/>
</dbReference>
<dbReference type="InterPro" id="IPR000623">
    <property type="entry name" value="Shikimate_kinase/TSH1"/>
</dbReference>
<dbReference type="InterPro" id="IPR031322">
    <property type="entry name" value="Shikimate/glucono_kinase"/>
</dbReference>
<proteinExistence type="inferred from homology"/>
<keyword evidence="2 7" id="KW-0808">Transferase</keyword>
<dbReference type="GO" id="GO:0004765">
    <property type="term" value="F:shikimate kinase activity"/>
    <property type="evidence" value="ECO:0007669"/>
    <property type="project" value="UniProtKB-UniRule"/>
</dbReference>
<evidence type="ECO:0000256" key="2">
    <source>
        <dbReference type="ARBA" id="ARBA00022679"/>
    </source>
</evidence>
<evidence type="ECO:0000256" key="3">
    <source>
        <dbReference type="ARBA" id="ARBA00022741"/>
    </source>
</evidence>
<keyword evidence="7" id="KW-0963">Cytoplasm</keyword>
<dbReference type="UniPathway" id="UPA00053">
    <property type="reaction ID" value="UER00088"/>
</dbReference>
<dbReference type="HAMAP" id="MF_00109">
    <property type="entry name" value="Shikimate_kinase"/>
    <property type="match status" value="1"/>
</dbReference>
<feature type="binding site" evidence="7">
    <location>
        <begin position="11"/>
        <end position="16"/>
    </location>
    <ligand>
        <name>ATP</name>
        <dbReference type="ChEBI" id="CHEBI:30616"/>
    </ligand>
</feature>
<comment type="subcellular location">
    <subcellularLocation>
        <location evidence="7">Cytoplasm</location>
    </subcellularLocation>
</comment>
<comment type="caution">
    <text evidence="7">Lacks conserved residue(s) required for the propagation of feature annotation.</text>
</comment>
<dbReference type="CDD" id="cd00464">
    <property type="entry name" value="SK"/>
    <property type="match status" value="1"/>
</dbReference>
<dbReference type="PANTHER" id="PTHR21087:SF16">
    <property type="entry name" value="SHIKIMATE KINASE 1, CHLOROPLASTIC"/>
    <property type="match status" value="1"/>
</dbReference>
<gene>
    <name evidence="7" type="primary">aroK</name>
    <name evidence="8" type="ORF">AF331_02410</name>
</gene>
<dbReference type="SUPFAM" id="SSF52540">
    <property type="entry name" value="P-loop containing nucleoside triphosphate hydrolases"/>
    <property type="match status" value="1"/>
</dbReference>
<dbReference type="Proteomes" id="UP000037405">
    <property type="component" value="Unassembled WGS sequence"/>
</dbReference>
<dbReference type="EC" id="2.7.1.71" evidence="7"/>
<dbReference type="GO" id="GO:0008652">
    <property type="term" value="P:amino acid biosynthetic process"/>
    <property type="evidence" value="ECO:0007669"/>
    <property type="project" value="UniProtKB-KW"/>
</dbReference>
<comment type="similarity">
    <text evidence="7">Belongs to the shikimate kinase family.</text>
</comment>
<feature type="binding site" evidence="7">
    <location>
        <position position="133"/>
    </location>
    <ligand>
        <name>substrate</name>
    </ligand>
</feature>
<dbReference type="STRING" id="189381.GCA_900166615_03821"/>
<feature type="binding site" evidence="7">
    <location>
        <position position="78"/>
    </location>
    <ligand>
        <name>substrate</name>
    </ligand>
</feature>
<keyword evidence="7" id="KW-0479">Metal-binding</keyword>
<evidence type="ECO:0000313" key="8">
    <source>
        <dbReference type="EMBL" id="KON91396.1"/>
    </source>
</evidence>
<feature type="binding site" evidence="7">
    <location>
        <position position="33"/>
    </location>
    <ligand>
        <name>substrate</name>
    </ligand>
</feature>
<dbReference type="Pfam" id="PF01202">
    <property type="entry name" value="SKI"/>
    <property type="match status" value="1"/>
</dbReference>
<dbReference type="PATRIC" id="fig|189381.12.peg.569"/>
<dbReference type="GO" id="GO:0000287">
    <property type="term" value="F:magnesium ion binding"/>
    <property type="evidence" value="ECO:0007669"/>
    <property type="project" value="UniProtKB-UniRule"/>
</dbReference>
<dbReference type="RefSeq" id="WP_053426599.1">
    <property type="nucleotide sequence ID" value="NZ_JAMQJB010000002.1"/>
</dbReference>
<organism evidence="8 9">
    <name type="scientific">Rossellomorea marisflavi</name>
    <dbReference type="NCBI Taxonomy" id="189381"/>
    <lineage>
        <taxon>Bacteria</taxon>
        <taxon>Bacillati</taxon>
        <taxon>Bacillota</taxon>
        <taxon>Bacilli</taxon>
        <taxon>Bacillales</taxon>
        <taxon>Bacillaceae</taxon>
        <taxon>Rossellomorea</taxon>
    </lineage>
</organism>
<dbReference type="PANTHER" id="PTHR21087">
    <property type="entry name" value="SHIKIMATE KINASE"/>
    <property type="match status" value="1"/>
</dbReference>
<feature type="binding site" evidence="7">
    <location>
        <position position="116"/>
    </location>
    <ligand>
        <name>ATP</name>
        <dbReference type="ChEBI" id="CHEBI:30616"/>
    </ligand>
</feature>
<dbReference type="GO" id="GO:0005524">
    <property type="term" value="F:ATP binding"/>
    <property type="evidence" value="ECO:0007669"/>
    <property type="project" value="UniProtKB-UniRule"/>
</dbReference>
<feature type="binding site" evidence="7">
    <location>
        <position position="15"/>
    </location>
    <ligand>
        <name>Mg(2+)</name>
        <dbReference type="ChEBI" id="CHEBI:18420"/>
    </ligand>
</feature>
<dbReference type="Gene3D" id="3.40.50.300">
    <property type="entry name" value="P-loop containing nucleotide triphosphate hydrolases"/>
    <property type="match status" value="1"/>
</dbReference>
<keyword evidence="5 7" id="KW-0067">ATP-binding</keyword>
<comment type="catalytic activity">
    <reaction evidence="7">
        <text>shikimate + ATP = 3-phosphoshikimate + ADP + H(+)</text>
        <dbReference type="Rhea" id="RHEA:13121"/>
        <dbReference type="ChEBI" id="CHEBI:15378"/>
        <dbReference type="ChEBI" id="CHEBI:30616"/>
        <dbReference type="ChEBI" id="CHEBI:36208"/>
        <dbReference type="ChEBI" id="CHEBI:145989"/>
        <dbReference type="ChEBI" id="CHEBI:456216"/>
        <dbReference type="EC" id="2.7.1.71"/>
    </reaction>
</comment>
<keyword evidence="7" id="KW-0460">Magnesium</keyword>
<keyword evidence="4 7" id="KW-0418">Kinase</keyword>
<comment type="subunit">
    <text evidence="7">Monomer.</text>
</comment>
<keyword evidence="1 7" id="KW-0028">Amino-acid biosynthesis</keyword>